<dbReference type="SUPFAM" id="SSF55545">
    <property type="entry name" value="beta-N-acetylhexosaminidase-like domain"/>
    <property type="match status" value="1"/>
</dbReference>
<evidence type="ECO:0000256" key="1">
    <source>
        <dbReference type="ARBA" id="ARBA00022801"/>
    </source>
</evidence>
<dbReference type="Gene3D" id="3.30.379.10">
    <property type="entry name" value="Chitobiase/beta-hexosaminidase domain 2-like"/>
    <property type="match status" value="1"/>
</dbReference>
<dbReference type="EMBL" id="QROO01000011">
    <property type="protein sequence ID" value="RHL38149.1"/>
    <property type="molecule type" value="Genomic_DNA"/>
</dbReference>
<feature type="chain" id="PRO_5033816138" description="Gylcosyl hydrolase 115 C-terminal domain-containing protein" evidence="2">
    <location>
        <begin position="21"/>
        <end position="777"/>
    </location>
</feature>
<dbReference type="InterPro" id="IPR042301">
    <property type="entry name" value="GH115_sf"/>
</dbReference>
<dbReference type="Pfam" id="PF17829">
    <property type="entry name" value="GH115_C"/>
    <property type="match status" value="1"/>
</dbReference>
<dbReference type="AlphaFoldDB" id="A0A415KPD9"/>
<dbReference type="Proteomes" id="UP000284495">
    <property type="component" value="Unassembled WGS sequence"/>
</dbReference>
<dbReference type="InterPro" id="IPR031924">
    <property type="entry name" value="GH115"/>
</dbReference>
<evidence type="ECO:0000256" key="2">
    <source>
        <dbReference type="SAM" id="SignalP"/>
    </source>
</evidence>
<dbReference type="InterPro" id="IPR041437">
    <property type="entry name" value="GH115_C"/>
</dbReference>
<dbReference type="PANTHER" id="PTHR37842">
    <property type="match status" value="1"/>
</dbReference>
<name>A0A415KPD9_9BACE</name>
<accession>A0A415KPD9</accession>
<dbReference type="PANTHER" id="PTHR37842:SF2">
    <property type="entry name" value="GYLCOSYL HYDROLASE 115 C-TERMINAL DOMAIN-CONTAINING PROTEIN"/>
    <property type="match status" value="1"/>
</dbReference>
<dbReference type="Proteomes" id="UP000474077">
    <property type="component" value="Unassembled WGS sequence"/>
</dbReference>
<dbReference type="InterPro" id="IPR029018">
    <property type="entry name" value="Hex-like_dom2"/>
</dbReference>
<dbReference type="GO" id="GO:0016787">
    <property type="term" value="F:hydrolase activity"/>
    <property type="evidence" value="ECO:0007669"/>
    <property type="project" value="UniProtKB-KW"/>
</dbReference>
<dbReference type="Pfam" id="PF15979">
    <property type="entry name" value="Glyco_hydro_115"/>
    <property type="match status" value="1"/>
</dbReference>
<dbReference type="Gene3D" id="2.60.120.1620">
    <property type="match status" value="1"/>
</dbReference>
<sequence>MKKHLFFLNIFLMSFLPVCASGFDLIGKHRIIADGTEQEVVVTAIDIFTSDLTKVAGKDILESGTEIIIGTIGSGSTADRLISKRKISVKEITNKWEAFKIICLNDKQLVVVGSTPRGTAYGVLELSRMIGVSPWEWWADVTPKPQSSVKIKKGVVTIQSPSVEYRGIFLNDEDWGLVPWSCRTFEPSSIPNHIGPKTYSKIFELLLRLRANTIWPAMHESTTPFYTIKGNKEAAQKYGIVVGTSHCEPMMRNNAGEWYKARLGRYNFKTNRENVINYWAERLKEVAGTETFMTVGMRGVHDGRMEGVNTTTEYRDALHEVFDVQKELLAKYINPDVEKIPQTMVLYKEVLNVYKDSLNVPDYVTLMWTDDNNGYITNLSNAEEQKRKGGAGVYYHVSYWGSPHDYLWLCSTPPALVYLQMRRAWEHNARKLWILNVGDIKPAEYDTELFMDMAWNIDAIDYTNLGNHLENWAAREFGKENAKSVANIMNEYYRLAAVRRPEHMGFNRVEISGYPRGGLMPVGKPDFTEDEARERLADYEKIEKAATELAASISPDRTDAYYQLVEYPVRAASQMNKKLLLAGQPALNAYNEIVKLTECYNKKISNGKWNLIMDMKPRRLPVFESPVYTHVNTKICHPNPKSKYVIKGNEFVKQTGFNRVIKGLGHSYQATEIGKDSSLEYKLKVNEEGEYEIQLGFLPMQPATGGDLRVQVTIDGKDTGIHSIWEKPFTDPWRVNVARHQAIVTLKQPLDNMKEHTLVVKALDDDIIIDCIKVISK</sequence>
<comment type="caution">
    <text evidence="5">The sequence shown here is derived from an EMBL/GenBank/DDBJ whole genome shotgun (WGS) entry which is preliminary data.</text>
</comment>
<dbReference type="Gene3D" id="3.20.20.520">
    <property type="entry name" value="Glycosyl hydrolase family 115"/>
    <property type="match status" value="1"/>
</dbReference>
<dbReference type="EMBL" id="WDER01000013">
    <property type="protein sequence ID" value="KAB6084719.1"/>
    <property type="molecule type" value="Genomic_DNA"/>
</dbReference>
<evidence type="ECO:0000313" key="4">
    <source>
        <dbReference type="EMBL" id="KAB6084719.1"/>
    </source>
</evidence>
<dbReference type="RefSeq" id="WP_083444121.1">
    <property type="nucleotide sequence ID" value="NZ_WDEQ01000044.1"/>
</dbReference>
<evidence type="ECO:0000313" key="7">
    <source>
        <dbReference type="Proteomes" id="UP000474077"/>
    </source>
</evidence>
<reference evidence="4 7" key="2">
    <citation type="journal article" date="2019" name="Nat. Med.">
        <title>A library of human gut bacterial isolates paired with longitudinal multiomics data enables mechanistic microbiome research.</title>
        <authorList>
            <person name="Poyet M."/>
            <person name="Groussin M."/>
            <person name="Gibbons S.M."/>
            <person name="Avila-Pacheco J."/>
            <person name="Jiang X."/>
            <person name="Kearney S.M."/>
            <person name="Perrotta A.R."/>
            <person name="Berdy B."/>
            <person name="Zhao S."/>
            <person name="Lieberman T.D."/>
            <person name="Swanson P.K."/>
            <person name="Smith M."/>
            <person name="Roesemann S."/>
            <person name="Alexander J.E."/>
            <person name="Rich S.A."/>
            <person name="Livny J."/>
            <person name="Vlamakis H."/>
            <person name="Clish C."/>
            <person name="Bullock K."/>
            <person name="Deik A."/>
            <person name="Scott J."/>
            <person name="Pierce K.A."/>
            <person name="Xavier R.J."/>
            <person name="Alm E.J."/>
        </authorList>
    </citation>
    <scope>NUCLEOTIDE SEQUENCE [LARGE SCALE GENOMIC DNA]</scope>
    <source>
        <strain evidence="4 7">BIOML-A73</strain>
    </source>
</reference>
<feature type="signal peptide" evidence="2">
    <location>
        <begin position="1"/>
        <end position="20"/>
    </location>
</feature>
<protein>
    <recommendedName>
        <fullName evidence="3">Gylcosyl hydrolase 115 C-terminal domain-containing protein</fullName>
    </recommendedName>
</protein>
<dbReference type="GO" id="GO:0005975">
    <property type="term" value="P:carbohydrate metabolic process"/>
    <property type="evidence" value="ECO:0007669"/>
    <property type="project" value="UniProtKB-ARBA"/>
</dbReference>
<proteinExistence type="predicted"/>
<evidence type="ECO:0000313" key="5">
    <source>
        <dbReference type="EMBL" id="RHL38149.1"/>
    </source>
</evidence>
<dbReference type="Gene3D" id="1.20.58.2150">
    <property type="match status" value="1"/>
</dbReference>
<organism evidence="5 6">
    <name type="scientific">Bacteroides xylanisolvens</name>
    <dbReference type="NCBI Taxonomy" id="371601"/>
    <lineage>
        <taxon>Bacteria</taxon>
        <taxon>Pseudomonadati</taxon>
        <taxon>Bacteroidota</taxon>
        <taxon>Bacteroidia</taxon>
        <taxon>Bacteroidales</taxon>
        <taxon>Bacteroidaceae</taxon>
        <taxon>Bacteroides</taxon>
    </lineage>
</organism>
<gene>
    <name evidence="5" type="ORF">DW027_10510</name>
    <name evidence="4" type="ORF">GA560_07065</name>
</gene>
<reference evidence="5 6" key="1">
    <citation type="submission" date="2018-08" db="EMBL/GenBank/DDBJ databases">
        <title>A genome reference for cultivated species of the human gut microbiota.</title>
        <authorList>
            <person name="Zou Y."/>
            <person name="Xue W."/>
            <person name="Luo G."/>
        </authorList>
    </citation>
    <scope>NUCLEOTIDE SEQUENCE [LARGE SCALE GENOMIC DNA]</scope>
    <source>
        <strain evidence="5 6">AF38-2</strain>
    </source>
</reference>
<keyword evidence="1" id="KW-0378">Hydrolase</keyword>
<feature type="domain" description="Gylcosyl hydrolase 115 C-terminal" evidence="3">
    <location>
        <begin position="672"/>
        <end position="772"/>
    </location>
</feature>
<evidence type="ECO:0000259" key="3">
    <source>
        <dbReference type="Pfam" id="PF17829"/>
    </source>
</evidence>
<keyword evidence="2" id="KW-0732">Signal</keyword>
<evidence type="ECO:0000313" key="6">
    <source>
        <dbReference type="Proteomes" id="UP000284495"/>
    </source>
</evidence>